<sequence length="418" mass="49415">MGRWKKKYNYNISCGSTIFDSVLSKLLQTKEKITTHFNSELSRLRDQIKKVELDRDQEKELKTNALGTIQQQEEIISNLRKQLESMSQENRILKESNKTLKQKETTALLEIETLKEKNTNSTLTFKDMKEENEIMKNEIDMLKIEVEKLQTEKQVLSRELDIQLYRHNLNTGETFDKRVLNIDKGCGITTREKEMELDLLIYRKRLENLTPSLELVIQLAIEQFECFDEVMNVVESLMDKKDERMLLSMVARNKKFSLFQNFQKDMPESFQQFMSSLNKEHDRLAQYNSDDEEYEKVYSAKERMCNKLLRKKQKDNRIFKHKVECTPEEYSNATKYYEELKGAIPQYSVLMKDDTTVVESKNMLQYHEQKLLSYGEYLNNLQARLTHTKSPSSPPRSLAISHFQKDSGKKLLKQKSKE</sequence>
<evidence type="ECO:0000313" key="4">
    <source>
        <dbReference type="Proteomes" id="UP000816034"/>
    </source>
</evidence>
<dbReference type="RefSeq" id="XP_044551786.1">
    <property type="nucleotide sequence ID" value="XM_044689802.1"/>
</dbReference>
<evidence type="ECO:0000256" key="1">
    <source>
        <dbReference type="SAM" id="Coils"/>
    </source>
</evidence>
<gene>
    <name evidence="3" type="ORF">C9374_001388</name>
</gene>
<keyword evidence="1" id="KW-0175">Coiled coil</keyword>
<evidence type="ECO:0000313" key="3">
    <source>
        <dbReference type="EMBL" id="KAG2387794.1"/>
    </source>
</evidence>
<dbReference type="EMBL" id="PYSW02000012">
    <property type="protein sequence ID" value="KAG2387794.1"/>
    <property type="molecule type" value="Genomic_DNA"/>
</dbReference>
<accession>A0AA88GXA1</accession>
<protein>
    <submittedName>
        <fullName evidence="3">Uncharacterized protein</fullName>
    </submittedName>
</protein>
<dbReference type="AlphaFoldDB" id="A0AA88GXA1"/>
<name>A0AA88GXA1_NAELO</name>
<keyword evidence="4" id="KW-1185">Reference proteome</keyword>
<dbReference type="GeneID" id="68093844"/>
<proteinExistence type="predicted"/>
<evidence type="ECO:0000256" key="2">
    <source>
        <dbReference type="SAM" id="MobiDB-lite"/>
    </source>
</evidence>
<reference evidence="3 4" key="1">
    <citation type="journal article" date="2018" name="BMC Genomics">
        <title>The genome of Naegleria lovaniensis, the basis for a comparative approach to unravel pathogenicity factors of the human pathogenic amoeba N. fowleri.</title>
        <authorList>
            <person name="Liechti N."/>
            <person name="Schurch N."/>
            <person name="Bruggmann R."/>
            <person name="Wittwer M."/>
        </authorList>
    </citation>
    <scope>NUCLEOTIDE SEQUENCE [LARGE SCALE GENOMIC DNA]</scope>
    <source>
        <strain evidence="3 4">ATCC 30569</strain>
    </source>
</reference>
<feature type="region of interest" description="Disordered" evidence="2">
    <location>
        <begin position="387"/>
        <end position="418"/>
    </location>
</feature>
<comment type="caution">
    <text evidence="3">The sequence shown here is derived from an EMBL/GenBank/DDBJ whole genome shotgun (WGS) entry which is preliminary data.</text>
</comment>
<dbReference type="Proteomes" id="UP000816034">
    <property type="component" value="Unassembled WGS sequence"/>
</dbReference>
<organism evidence="3 4">
    <name type="scientific">Naegleria lovaniensis</name>
    <name type="common">Amoeba</name>
    <dbReference type="NCBI Taxonomy" id="51637"/>
    <lineage>
        <taxon>Eukaryota</taxon>
        <taxon>Discoba</taxon>
        <taxon>Heterolobosea</taxon>
        <taxon>Tetramitia</taxon>
        <taxon>Eutetramitia</taxon>
        <taxon>Vahlkampfiidae</taxon>
        <taxon>Naegleria</taxon>
    </lineage>
</organism>
<feature type="coiled-coil region" evidence="1">
    <location>
        <begin position="41"/>
        <end position="159"/>
    </location>
</feature>
<feature type="compositionally biased region" description="Basic and acidic residues" evidence="2">
    <location>
        <begin position="403"/>
        <end position="418"/>
    </location>
</feature>